<feature type="chain" id="PRO_5046235642" description="Ice-binding protein C-terminal domain-containing protein" evidence="1">
    <location>
        <begin position="22"/>
        <end position="345"/>
    </location>
</feature>
<comment type="caution">
    <text evidence="3">The sequence shown here is derived from an EMBL/GenBank/DDBJ whole genome shotgun (WGS) entry which is preliminary data.</text>
</comment>
<accession>A0ABU2CFB9</accession>
<dbReference type="EMBL" id="JAVDXT010000006">
    <property type="protein sequence ID" value="MDR7380018.1"/>
    <property type="molecule type" value="Genomic_DNA"/>
</dbReference>
<dbReference type="NCBIfam" id="TIGR02595">
    <property type="entry name" value="PEP_CTERM"/>
    <property type="match status" value="1"/>
</dbReference>
<keyword evidence="1" id="KW-0732">Signal</keyword>
<gene>
    <name evidence="3" type="ORF">J2X19_004720</name>
</gene>
<protein>
    <recommendedName>
        <fullName evidence="2">Ice-binding protein C-terminal domain-containing protein</fullName>
    </recommendedName>
</protein>
<reference evidence="3 4" key="1">
    <citation type="submission" date="2023-07" db="EMBL/GenBank/DDBJ databases">
        <title>Sorghum-associated microbial communities from plants grown in Nebraska, USA.</title>
        <authorList>
            <person name="Schachtman D."/>
        </authorList>
    </citation>
    <scope>NUCLEOTIDE SEQUENCE [LARGE SCALE GENOMIC DNA]</scope>
    <source>
        <strain evidence="3 4">BE313</strain>
    </source>
</reference>
<evidence type="ECO:0000313" key="4">
    <source>
        <dbReference type="Proteomes" id="UP001180487"/>
    </source>
</evidence>
<keyword evidence="4" id="KW-1185">Reference proteome</keyword>
<proteinExistence type="predicted"/>
<feature type="signal peptide" evidence="1">
    <location>
        <begin position="1"/>
        <end position="21"/>
    </location>
</feature>
<dbReference type="Pfam" id="PF07589">
    <property type="entry name" value="PEP-CTERM"/>
    <property type="match status" value="1"/>
</dbReference>
<dbReference type="Proteomes" id="UP001180487">
    <property type="component" value="Unassembled WGS sequence"/>
</dbReference>
<name>A0ABU2CFB9_9BURK</name>
<dbReference type="InterPro" id="IPR013424">
    <property type="entry name" value="Ice-binding_C"/>
</dbReference>
<evidence type="ECO:0000313" key="3">
    <source>
        <dbReference type="EMBL" id="MDR7380018.1"/>
    </source>
</evidence>
<feature type="domain" description="Ice-binding protein C-terminal" evidence="2">
    <location>
        <begin position="314"/>
        <end position="332"/>
    </location>
</feature>
<organism evidence="3 4">
    <name type="scientific">Rhodoferax ferrireducens</name>
    <dbReference type="NCBI Taxonomy" id="192843"/>
    <lineage>
        <taxon>Bacteria</taxon>
        <taxon>Pseudomonadati</taxon>
        <taxon>Pseudomonadota</taxon>
        <taxon>Betaproteobacteria</taxon>
        <taxon>Burkholderiales</taxon>
        <taxon>Comamonadaceae</taxon>
        <taxon>Rhodoferax</taxon>
    </lineage>
</organism>
<sequence>MVLNKLLVAFTLTTSAFVAQAGPVPLYSYPDPASFAVQYGDFYSFSLPILSSSVEGYTKASVNYGSGSAYYINTANTIQDALVIGTGSGGNQNNQDLGLTGFVQNGYDFPNAAGNSLLNFDTNTAAEPGPGAVSGSNKAGTWDIDLSALRQYLTKGGILYDMVAYFNNNQQNRTVESNNLWAKAEITLTDTDGGGGSTVLKFEDASSGHNNYVLSGGPVTLCFAEPDSVGQNVARTEVSCAGPHGSESTYEHNLGQNDVAYGLTSLALNDVIRDLNSDYDLMSVRVMFEGLNNGFENLYLGAACVDRECTITNTVPEPGSLALLGLGLLGLAIPRFRLALLARTA</sequence>
<evidence type="ECO:0000256" key="1">
    <source>
        <dbReference type="SAM" id="SignalP"/>
    </source>
</evidence>
<evidence type="ECO:0000259" key="2">
    <source>
        <dbReference type="Pfam" id="PF07589"/>
    </source>
</evidence>
<dbReference type="RefSeq" id="WP_310376942.1">
    <property type="nucleotide sequence ID" value="NZ_JAVDXT010000006.1"/>
</dbReference>